<feature type="transmembrane region" description="Helical" evidence="7">
    <location>
        <begin position="113"/>
        <end position="133"/>
    </location>
</feature>
<keyword evidence="4 7" id="KW-0812">Transmembrane</keyword>
<keyword evidence="3" id="KW-1003">Cell membrane</keyword>
<dbReference type="InterPro" id="IPR010290">
    <property type="entry name" value="TM_effector"/>
</dbReference>
<dbReference type="InterPro" id="IPR036259">
    <property type="entry name" value="MFS_trans_sf"/>
</dbReference>
<feature type="transmembrane region" description="Helical" evidence="7">
    <location>
        <begin position="145"/>
        <end position="164"/>
    </location>
</feature>
<dbReference type="Proteomes" id="UP000177230">
    <property type="component" value="Unassembled WGS sequence"/>
</dbReference>
<feature type="transmembrane region" description="Helical" evidence="7">
    <location>
        <begin position="21"/>
        <end position="47"/>
    </location>
</feature>
<feature type="transmembrane region" description="Helical" evidence="7">
    <location>
        <begin position="293"/>
        <end position="310"/>
    </location>
</feature>
<dbReference type="GO" id="GO:0022857">
    <property type="term" value="F:transmembrane transporter activity"/>
    <property type="evidence" value="ECO:0007669"/>
    <property type="project" value="InterPro"/>
</dbReference>
<evidence type="ECO:0000256" key="4">
    <source>
        <dbReference type="ARBA" id="ARBA00022692"/>
    </source>
</evidence>
<feature type="transmembrane region" description="Helical" evidence="7">
    <location>
        <begin position="380"/>
        <end position="399"/>
    </location>
</feature>
<evidence type="ECO:0000259" key="8">
    <source>
        <dbReference type="PROSITE" id="PS50850"/>
    </source>
</evidence>
<accession>A0A1F5RG06</accession>
<organism evidence="9 10">
    <name type="scientific">Candidatus Edwardsbacteria bacterium GWF2_54_11</name>
    <dbReference type="NCBI Taxonomy" id="1817851"/>
    <lineage>
        <taxon>Bacteria</taxon>
        <taxon>Candidatus Edwardsiibacteriota</taxon>
    </lineage>
</organism>
<evidence type="ECO:0000256" key="5">
    <source>
        <dbReference type="ARBA" id="ARBA00022989"/>
    </source>
</evidence>
<feature type="transmembrane region" description="Helical" evidence="7">
    <location>
        <begin position="351"/>
        <end position="374"/>
    </location>
</feature>
<feature type="domain" description="Major facilitator superfamily (MFS) profile" evidence="8">
    <location>
        <begin position="211"/>
        <end position="419"/>
    </location>
</feature>
<keyword evidence="2" id="KW-0813">Transport</keyword>
<feature type="transmembrane region" description="Helical" evidence="7">
    <location>
        <begin position="86"/>
        <end position="107"/>
    </location>
</feature>
<evidence type="ECO:0000313" key="10">
    <source>
        <dbReference type="Proteomes" id="UP000177230"/>
    </source>
</evidence>
<dbReference type="CDD" id="cd06173">
    <property type="entry name" value="MFS_MefA_like"/>
    <property type="match status" value="1"/>
</dbReference>
<dbReference type="EMBL" id="MFFM01000020">
    <property type="protein sequence ID" value="OGF13359.1"/>
    <property type="molecule type" value="Genomic_DNA"/>
</dbReference>
<name>A0A1F5RG06_9BACT</name>
<dbReference type="Gene3D" id="1.20.1250.20">
    <property type="entry name" value="MFS general substrate transporter like domains"/>
    <property type="match status" value="1"/>
</dbReference>
<comment type="subcellular location">
    <subcellularLocation>
        <location evidence="1">Cell membrane</location>
        <topology evidence="1">Multi-pass membrane protein</topology>
    </subcellularLocation>
</comment>
<dbReference type="InterPro" id="IPR020846">
    <property type="entry name" value="MFS_dom"/>
</dbReference>
<feature type="transmembrane region" description="Helical" evidence="7">
    <location>
        <begin position="219"/>
        <end position="244"/>
    </location>
</feature>
<proteinExistence type="predicted"/>
<evidence type="ECO:0000256" key="6">
    <source>
        <dbReference type="ARBA" id="ARBA00023136"/>
    </source>
</evidence>
<dbReference type="AlphaFoldDB" id="A0A1F5RG06"/>
<feature type="transmembrane region" description="Helical" evidence="7">
    <location>
        <begin position="256"/>
        <end position="281"/>
    </location>
</feature>
<feature type="domain" description="Major facilitator superfamily (MFS) profile" evidence="8">
    <location>
        <begin position="1"/>
        <end position="202"/>
    </location>
</feature>
<dbReference type="PANTHER" id="PTHR23513:SF11">
    <property type="entry name" value="STAPHYLOFERRIN A TRANSPORTER"/>
    <property type="match status" value="1"/>
</dbReference>
<evidence type="ECO:0000313" key="9">
    <source>
        <dbReference type="EMBL" id="OGF13359.1"/>
    </source>
</evidence>
<evidence type="ECO:0000256" key="3">
    <source>
        <dbReference type="ARBA" id="ARBA00022475"/>
    </source>
</evidence>
<evidence type="ECO:0000256" key="2">
    <source>
        <dbReference type="ARBA" id="ARBA00022448"/>
    </source>
</evidence>
<feature type="transmembrane region" description="Helical" evidence="7">
    <location>
        <begin position="316"/>
        <end position="339"/>
    </location>
</feature>
<keyword evidence="5 7" id="KW-1133">Transmembrane helix</keyword>
<gene>
    <name evidence="9" type="ORF">A2024_00105</name>
</gene>
<dbReference type="GO" id="GO:0005886">
    <property type="term" value="C:plasma membrane"/>
    <property type="evidence" value="ECO:0007669"/>
    <property type="project" value="UniProtKB-SubCell"/>
</dbReference>
<sequence length="419" mass="44511">MLAALNNFTKATFSSLQVRNYRLYFIGQGISMCGTWMQSIGQAWLVLKITGSGTALGLVTAFQFLPVLLLGPMGGVVTDRFPKRKLLYFTQTAFSLLALTLGILVAVNRVQLWMVYLLALGFGLLAAIDNPTRQSFVHEMVGSQLLRNAVTLNSTAINLARVIGPALAGALIAGVGLASCFIINSVSYLAVLICLLMMRDSELNAAPPIRAMKGQLLKGFAYMWKTPVIRDILIMMAIVGTLAYEFQVSLPLLAKYTFHGTAASFAMLTSAMGMGAVLGGLFSASRGRSRPVWVAWASLAFGTAILIVSLSPGLSFAAIALVAVGIFSILFTSLGNTTLQLECQPAMRGRVMAIWTVAFMGSTPIGGPIIGWVGEHASPRWSLVVGGLAALLAGAYGLMSIRKNYSKINPAAGTAQDGQ</sequence>
<evidence type="ECO:0000256" key="1">
    <source>
        <dbReference type="ARBA" id="ARBA00004651"/>
    </source>
</evidence>
<dbReference type="SUPFAM" id="SSF103473">
    <property type="entry name" value="MFS general substrate transporter"/>
    <property type="match status" value="1"/>
</dbReference>
<evidence type="ECO:0000256" key="7">
    <source>
        <dbReference type="SAM" id="Phobius"/>
    </source>
</evidence>
<protein>
    <recommendedName>
        <fullName evidence="8">Major facilitator superfamily (MFS) profile domain-containing protein</fullName>
    </recommendedName>
</protein>
<keyword evidence="6 7" id="KW-0472">Membrane</keyword>
<dbReference type="PANTHER" id="PTHR23513">
    <property type="entry name" value="INTEGRAL MEMBRANE EFFLUX PROTEIN-RELATED"/>
    <property type="match status" value="1"/>
</dbReference>
<reference evidence="9 10" key="1">
    <citation type="journal article" date="2016" name="Nat. Commun.">
        <title>Thousands of microbial genomes shed light on interconnected biogeochemical processes in an aquifer system.</title>
        <authorList>
            <person name="Anantharaman K."/>
            <person name="Brown C.T."/>
            <person name="Hug L.A."/>
            <person name="Sharon I."/>
            <person name="Castelle C.J."/>
            <person name="Probst A.J."/>
            <person name="Thomas B.C."/>
            <person name="Singh A."/>
            <person name="Wilkins M.J."/>
            <person name="Karaoz U."/>
            <person name="Brodie E.L."/>
            <person name="Williams K.H."/>
            <person name="Hubbard S.S."/>
            <person name="Banfield J.F."/>
        </authorList>
    </citation>
    <scope>NUCLEOTIDE SEQUENCE [LARGE SCALE GENOMIC DNA]</scope>
</reference>
<comment type="caution">
    <text evidence="9">The sequence shown here is derived from an EMBL/GenBank/DDBJ whole genome shotgun (WGS) entry which is preliminary data.</text>
</comment>
<dbReference type="PROSITE" id="PS50850">
    <property type="entry name" value="MFS"/>
    <property type="match status" value="2"/>
</dbReference>
<feature type="transmembrane region" description="Helical" evidence="7">
    <location>
        <begin position="170"/>
        <end position="198"/>
    </location>
</feature>
<feature type="transmembrane region" description="Helical" evidence="7">
    <location>
        <begin position="53"/>
        <end position="74"/>
    </location>
</feature>
<dbReference type="Pfam" id="PF05977">
    <property type="entry name" value="MFS_3"/>
    <property type="match status" value="1"/>
</dbReference>